<dbReference type="AlphaFoldDB" id="A0A8E2EHZ3"/>
<accession>A0A8E2EHZ3</accession>
<keyword evidence="1" id="KW-0812">Transmembrane</keyword>
<dbReference type="OrthoDB" id="3032844at2759"/>
<keyword evidence="1" id="KW-0472">Membrane</keyword>
<feature type="transmembrane region" description="Helical" evidence="1">
    <location>
        <begin position="277"/>
        <end position="301"/>
    </location>
</feature>
<evidence type="ECO:0000256" key="1">
    <source>
        <dbReference type="SAM" id="Phobius"/>
    </source>
</evidence>
<proteinExistence type="predicted"/>
<reference evidence="2 3" key="1">
    <citation type="journal article" date="2016" name="Nat. Commun.">
        <title>Ectomycorrhizal ecology is imprinted in the genome of the dominant symbiotic fungus Cenococcum geophilum.</title>
        <authorList>
            <consortium name="DOE Joint Genome Institute"/>
            <person name="Peter M."/>
            <person name="Kohler A."/>
            <person name="Ohm R.A."/>
            <person name="Kuo A."/>
            <person name="Krutzmann J."/>
            <person name="Morin E."/>
            <person name="Arend M."/>
            <person name="Barry K.W."/>
            <person name="Binder M."/>
            <person name="Choi C."/>
            <person name="Clum A."/>
            <person name="Copeland A."/>
            <person name="Grisel N."/>
            <person name="Haridas S."/>
            <person name="Kipfer T."/>
            <person name="LaButti K."/>
            <person name="Lindquist E."/>
            <person name="Lipzen A."/>
            <person name="Maire R."/>
            <person name="Meier B."/>
            <person name="Mihaltcheva S."/>
            <person name="Molinier V."/>
            <person name="Murat C."/>
            <person name="Poggeler S."/>
            <person name="Quandt C.A."/>
            <person name="Sperisen C."/>
            <person name="Tritt A."/>
            <person name="Tisserant E."/>
            <person name="Crous P.W."/>
            <person name="Henrissat B."/>
            <person name="Nehls U."/>
            <person name="Egli S."/>
            <person name="Spatafora J.W."/>
            <person name="Grigoriev I.V."/>
            <person name="Martin F.M."/>
        </authorList>
    </citation>
    <scope>NUCLEOTIDE SEQUENCE [LARGE SCALE GENOMIC DNA]</scope>
    <source>
        <strain evidence="2 3">CBS 459.81</strain>
    </source>
</reference>
<dbReference type="Proteomes" id="UP000250266">
    <property type="component" value="Unassembled WGS sequence"/>
</dbReference>
<keyword evidence="1" id="KW-1133">Transmembrane helix</keyword>
<sequence length="627" mass="69760">MATSNTVAKNLVSGSQDVAALAGLLFSNSVEKSALATHLGYGHMAISRLSLLGILGIVKTAFKITLGRERCTAAGFSLDPVRGIFGYTALEAAANQEIVDCDIVTVHFREKEIIVEKAKRYFHPDSNPLVSVGALWGTGHEGKEGLRLSGFTVLGLGNPERENAWGQNIWLHFILGFIFAGITSWLILLIDAPYNWVWVWATAGMHACLTVLLLIPLYLASKTRRPAAHLTNAAWRALRTGTAEVKRLDFLQCRVGRGNVLHAQGDTTFLHRWPLRVLAFLAAVGVGVAYVCQYAVLNYATDNTARIWMVFQVVAALTRSAYWIINPSFGDTKPEDSTFALIHNNASKTLTLAEFVCALKPGKTVIPLWVWEYLRDTPIDELIRQGASRSTQDIIPTDAEWKAFPGSDFNRIVRHRLPGVLPNHTHHGIALGLWRAKDRTDSTIHPFFLVETVFLLDGQSLLCCMEANRALYNTGHSCNIFAFNHKTEERLHLQPCVNPRKCIPTCQWKGKPTKDSEADLTARFLLDRARMSSELLEQANLQAFEFKPSMANAVIISGKADYKDRSGSWCTLDLQDGLHRLERCIDGEFERDGEFQRVRKKSQTVWGGLRGLTGFFHTLDKDIACSA</sequence>
<keyword evidence="3" id="KW-1185">Reference proteome</keyword>
<dbReference type="EMBL" id="KV744839">
    <property type="protein sequence ID" value="OCK84340.1"/>
    <property type="molecule type" value="Genomic_DNA"/>
</dbReference>
<evidence type="ECO:0000313" key="3">
    <source>
        <dbReference type="Proteomes" id="UP000250266"/>
    </source>
</evidence>
<name>A0A8E2EHZ3_9PEZI</name>
<gene>
    <name evidence="2" type="ORF">K432DRAFT_401221</name>
</gene>
<feature type="transmembrane region" description="Helical" evidence="1">
    <location>
        <begin position="169"/>
        <end position="190"/>
    </location>
</feature>
<feature type="transmembrane region" description="Helical" evidence="1">
    <location>
        <begin position="196"/>
        <end position="219"/>
    </location>
</feature>
<protein>
    <submittedName>
        <fullName evidence="2">Uncharacterized protein</fullName>
    </submittedName>
</protein>
<organism evidence="2 3">
    <name type="scientific">Lepidopterella palustris CBS 459.81</name>
    <dbReference type="NCBI Taxonomy" id="1314670"/>
    <lineage>
        <taxon>Eukaryota</taxon>
        <taxon>Fungi</taxon>
        <taxon>Dikarya</taxon>
        <taxon>Ascomycota</taxon>
        <taxon>Pezizomycotina</taxon>
        <taxon>Dothideomycetes</taxon>
        <taxon>Pleosporomycetidae</taxon>
        <taxon>Mytilinidiales</taxon>
        <taxon>Argynnaceae</taxon>
        <taxon>Lepidopterella</taxon>
    </lineage>
</organism>
<evidence type="ECO:0000313" key="2">
    <source>
        <dbReference type="EMBL" id="OCK84340.1"/>
    </source>
</evidence>